<dbReference type="OrthoDB" id="5637735at2759"/>
<name>A0A1R1YDL3_9FUNG</name>
<reference evidence="2 3" key="1">
    <citation type="submission" date="2017-01" db="EMBL/GenBank/DDBJ databases">
        <authorList>
            <person name="Mah S.A."/>
            <person name="Swanson W.J."/>
            <person name="Moy G.W."/>
            <person name="Vacquier V.D."/>
        </authorList>
    </citation>
    <scope>NUCLEOTIDE SEQUENCE [LARGE SCALE GENOMIC DNA]</scope>
    <source>
        <strain evidence="2 3">GSMNP</strain>
    </source>
</reference>
<feature type="region of interest" description="Disordered" evidence="1">
    <location>
        <begin position="791"/>
        <end position="877"/>
    </location>
</feature>
<feature type="region of interest" description="Disordered" evidence="1">
    <location>
        <begin position="2142"/>
        <end position="2161"/>
    </location>
</feature>
<feature type="region of interest" description="Disordered" evidence="1">
    <location>
        <begin position="975"/>
        <end position="1002"/>
    </location>
</feature>
<evidence type="ECO:0000256" key="1">
    <source>
        <dbReference type="SAM" id="MobiDB-lite"/>
    </source>
</evidence>
<feature type="compositionally biased region" description="Polar residues" evidence="1">
    <location>
        <begin position="846"/>
        <end position="861"/>
    </location>
</feature>
<feature type="compositionally biased region" description="Basic and acidic residues" evidence="1">
    <location>
        <begin position="817"/>
        <end position="830"/>
    </location>
</feature>
<comment type="caution">
    <text evidence="2">The sequence shown here is derived from an EMBL/GenBank/DDBJ whole genome shotgun (WGS) entry which is preliminary data.</text>
</comment>
<feature type="compositionally biased region" description="Basic and acidic residues" evidence="1">
    <location>
        <begin position="2152"/>
        <end position="2161"/>
    </location>
</feature>
<feature type="compositionally biased region" description="Polar residues" evidence="1">
    <location>
        <begin position="1546"/>
        <end position="1558"/>
    </location>
</feature>
<feature type="compositionally biased region" description="Polar residues" evidence="1">
    <location>
        <begin position="2243"/>
        <end position="2259"/>
    </location>
</feature>
<feature type="region of interest" description="Disordered" evidence="1">
    <location>
        <begin position="1501"/>
        <end position="1578"/>
    </location>
</feature>
<feature type="region of interest" description="Disordered" evidence="1">
    <location>
        <begin position="913"/>
        <end position="949"/>
    </location>
</feature>
<keyword evidence="3" id="KW-1185">Reference proteome</keyword>
<feature type="region of interest" description="Disordered" evidence="1">
    <location>
        <begin position="237"/>
        <end position="272"/>
    </location>
</feature>
<feature type="compositionally biased region" description="Low complexity" evidence="1">
    <location>
        <begin position="983"/>
        <end position="994"/>
    </location>
</feature>
<evidence type="ECO:0000313" key="2">
    <source>
        <dbReference type="EMBL" id="OMJ25011.1"/>
    </source>
</evidence>
<feature type="compositionally biased region" description="Polar residues" evidence="1">
    <location>
        <begin position="2017"/>
        <end position="2027"/>
    </location>
</feature>
<proteinExistence type="predicted"/>
<evidence type="ECO:0000313" key="3">
    <source>
        <dbReference type="Proteomes" id="UP000187283"/>
    </source>
</evidence>
<feature type="compositionally biased region" description="Low complexity" evidence="1">
    <location>
        <begin position="238"/>
        <end position="272"/>
    </location>
</feature>
<sequence length="2536" mass="281319">MPIPLNAQPTSYHFFDPLSFSYLHKSKAHRWHPYNNSHIYTRHKRKKPRYFGPIAAISPNNLPPINSHITAKISTALGDSIPLISSSSSYKDIISNQRPSSIHLAQRDNSPDIISHIQNVNPNISSPEYHHFPSATSGFDLTALSLKSSTIHNIYRPSQPYNTPPNRKLSPTNNPSPLPSPLMYSPQTIISDSSYISSSFEFVNPINPSSDYIHSSNQYSDNFTSFKISSQLVPQFENLPNSPSSNPSKYTKESLPSTSLQSNQPSNQSLTPKHSFNSIKFLNLLPQINPLIQKSPSNPLPQNISTKEILPSVSLPINQSHKEILPSNSGSGVNSIKPIANATSSMSFQKTNESDPDNPKTYWLGPFNQPPDFMKPQLPSSSQKNSFIRKSINKLRSSSEPQKISFSAIKFPFFKSNKKKFSIYTPSKNIRKYSLPADFPEPISNTSNYFIPKLTLKPSSTFPKVRRASLKNFRSSIDEKWSSVKVRLSDPYARFRYEIDTSTQVPIHSSSIKTPIKAKSQSALSSDAANLPYLNKIKTSIKKKFRTNSIASPSQSTFDLDPNHYIKTKSKTPNSALYNLSQKRAYSESLNINSYFASEKTSILPSKSKNISSDNNYNLPKVKNDVSKDLNVSISDSPNISNSFTPSSKKSKSIKISKSSYKNGFKKDVLKFLGIKPNKSPKLSTVNNAKLNLKSPSSKKFKFNLKTNLKKSSVILSNPITPKNMPIINDLQNRNKKLPDITPLLSSSSEFNVNEKSYNTNNNPNSILNPSTQGSIIDKTLNNFSNLLTKNRKSTQSSTHNTGQDKFANKSSNYPQKDLRLRISDSKTSKNENLNNNSDDHGLLKKSSQTNMYSSKSTNSKSADDSDSSQFIGSKSPDYQSFANFNDNFGLDYSKKTYFEYLTNALNNNLRTISPPADNSNDDNVKPQSSKFNHNLPKEKKSQNMPNLNAVDSSLFGTFRSSDSRKSNYDDSKALTSLDEQETSNNSSSNSDTTDSSDHISNRKLSSSQIIVTTTNSHQRSILNSVANDAIVSKHDGLYVIEAEKSDSPYNSVLPIINKFKNKNDTSSPSGVEPSDNDQPLKISFYQFFNGGSNQQSSPSGYKPDKIDNDYNYIDSSNSSLHKNLRPIPINNSNSKISQIAFNSSNTNSKNYRSYPKGEPSSSGCDANLTEDEMTNNRKLSIHIGSNSQNALSSSKKNVSRSLSISSVKNMIKKSSFLINIKRKGSRSSSSDLESNYVNKNILSPIFSGLSNLKKKSVSSKNKSSSRVITPGPEPQITNTDYVPDANSDTENKVKRGSVIKAQSFELRENSNNFYLNLQKQSYTKSLNKEVTDKLESYEDLLKRFSKESKHISYSTVDTSNESLHYQKVKIDQAEFSVLKNDLASLKEFNNYQNSDQIKAEGKDILSGSVYSNEIYTAPTSRRSSMKSVVDSQTYSPLINSEATSNDHLYSLNTLQITPIKDPEQFKHFFSQEMNTSTSSQAKSNSKIPFPNFTTTSNTLSCTSKLSSPDSNDQKSTLTSNQNIPSSEPQKSNSIELGQDLLGASTAPSSPIKSSNFLINKPKSHSSPKPFDHGNYSPALIQKSTSAKSKLSKKLTVDDLSSLTNSSGLLSDGESDIKASVNNDENLHQSVKSSPTINNHKENKKLTVFKNLPPIDKVRNSNSKYSADPVPYPSSSSTDGFSLSYSDIGINLHTSSSLNNNSMVFSDSNGSIICNPPSVSSNRNFGVESLSEKDSSLGNLDFNFFNDTFELEDLLAISKNKNFGSHTSSPSSAFYSARSYLDSNKGTGLSSPDDNYLNNEDSLKKNEILPSKTSEIGQNIPQSLIPKSIVAEYKNSIIKSKLGGYNFYKANDFDEKDKIFPDKKIESNLTFSNESIRFSDETERSEFLNSSSCLQKGFLSGDLPILDTNSNKNFDGLPDIYTSKPLYDNNVRQISTLLLSDHPSSKKKGLDQSNHDPKDDKLFKMFSNSIGDNPKISTSNAQKSGTSIEYLNYGTKNINDFTFSDNFKSSLTSVKHGNKSYQSSASKSTEKHSRTQSENSGEFPKMHLVYRDKNSSKSHSCSSRTSSQPDLNLILELERNKTHPHRLHSASNNLIEPKSSDNLNSPDHISKEINYAASSAVSGNRHVDISYLDKDTSFIHSNIPETSQKNKTGNEKSKAPKNDVADKIDFFEIPISQEKFFSDKSVQTSFIFDTEWINFLKSQSESSIRGSGENFNLYLPNNSTFNRTTNIRSSIKSSDKPELNQNYISRNNDESNNTKPKAKPPRPSSMFSLTNKVNFFKKNPASLHGDSSSFGELSGGNSAGTSPSSKKKRNSITGSAALLLSKLTGSFKSSTAINYESKQNLPQQQSNQKNRVSFNLKQPKKGINNPFSSLVGNNKLKVKHNEPGRPILKKTPVISETDKYVPNDLSKDKYKHDQVSDLAVDKDYKSNIRLISKKLNQGEIKKGNDLYASDINIRILSKSNISNNVAGGSNPGQQSGYRGGDGRISYYAHIPSQDISSKDAAAAIISENRKGMLTRLAVLEAQLFRSSMDRVY</sequence>
<dbReference type="Proteomes" id="UP000187283">
    <property type="component" value="Unassembled WGS sequence"/>
</dbReference>
<feature type="compositionally biased region" description="Basic and acidic residues" evidence="1">
    <location>
        <begin position="1948"/>
        <end position="1963"/>
    </location>
</feature>
<dbReference type="EMBL" id="LSSN01000240">
    <property type="protein sequence ID" value="OMJ25011.1"/>
    <property type="molecule type" value="Genomic_DNA"/>
</dbReference>
<organism evidence="2 3">
    <name type="scientific">Smittium culicis</name>
    <dbReference type="NCBI Taxonomy" id="133412"/>
    <lineage>
        <taxon>Eukaryota</taxon>
        <taxon>Fungi</taxon>
        <taxon>Fungi incertae sedis</taxon>
        <taxon>Zoopagomycota</taxon>
        <taxon>Kickxellomycotina</taxon>
        <taxon>Harpellomycetes</taxon>
        <taxon>Harpellales</taxon>
        <taxon>Legeriomycetaceae</taxon>
        <taxon>Smittium</taxon>
    </lineage>
</organism>
<protein>
    <submittedName>
        <fullName evidence="2">Uncharacterized protein</fullName>
    </submittedName>
</protein>
<feature type="region of interest" description="Disordered" evidence="1">
    <location>
        <begin position="2232"/>
        <end position="2272"/>
    </location>
</feature>
<feature type="compositionally biased region" description="Polar residues" evidence="1">
    <location>
        <begin position="1501"/>
        <end position="1536"/>
    </location>
</feature>
<feature type="compositionally biased region" description="Polar residues" evidence="1">
    <location>
        <begin position="2142"/>
        <end position="2151"/>
    </location>
</feature>
<feature type="region of interest" description="Disordered" evidence="1">
    <location>
        <begin position="1093"/>
        <end position="1114"/>
    </location>
</feature>
<feature type="region of interest" description="Disordered" evidence="1">
    <location>
        <begin position="2017"/>
        <end position="2045"/>
    </location>
</feature>
<feature type="region of interest" description="Disordered" evidence="1">
    <location>
        <begin position="2290"/>
        <end position="2314"/>
    </location>
</feature>
<feature type="region of interest" description="Disordered" evidence="1">
    <location>
        <begin position="1145"/>
        <end position="1169"/>
    </location>
</feature>
<feature type="compositionally biased region" description="Polar residues" evidence="1">
    <location>
        <begin position="868"/>
        <end position="877"/>
    </location>
</feature>
<feature type="compositionally biased region" description="Polar residues" evidence="1">
    <location>
        <begin position="791"/>
        <end position="815"/>
    </location>
</feature>
<feature type="region of interest" description="Disordered" evidence="1">
    <location>
        <begin position="155"/>
        <end position="184"/>
    </location>
</feature>
<feature type="region of interest" description="Disordered" evidence="1">
    <location>
        <begin position="1258"/>
        <end position="1290"/>
    </location>
</feature>
<feature type="region of interest" description="Disordered" evidence="1">
    <location>
        <begin position="1942"/>
        <end position="1965"/>
    </location>
</feature>
<gene>
    <name evidence="2" type="ORF">AYI70_g1187</name>
</gene>
<accession>A0A1R1YDL3</accession>